<dbReference type="InterPro" id="IPR036188">
    <property type="entry name" value="FAD/NAD-bd_sf"/>
</dbReference>
<feature type="domain" description="GCVT N-terminal" evidence="3">
    <location>
        <begin position="492"/>
        <end position="763"/>
    </location>
</feature>
<dbReference type="Gene3D" id="3.50.50.60">
    <property type="entry name" value="FAD/NAD(P)-binding domain"/>
    <property type="match status" value="3"/>
</dbReference>
<dbReference type="PANTHER" id="PTHR43757:SF2">
    <property type="entry name" value="AMINOMETHYLTRANSFERASE, MITOCHONDRIAL"/>
    <property type="match status" value="1"/>
</dbReference>
<dbReference type="InterPro" id="IPR013977">
    <property type="entry name" value="GcvT_C"/>
</dbReference>
<dbReference type="Pfam" id="PF01571">
    <property type="entry name" value="GCV_T"/>
    <property type="match status" value="1"/>
</dbReference>
<dbReference type="Pfam" id="PF08669">
    <property type="entry name" value="GCV_T_C"/>
    <property type="match status" value="1"/>
</dbReference>
<dbReference type="SUPFAM" id="SSF51905">
    <property type="entry name" value="FAD/NAD(P)-binding domain"/>
    <property type="match status" value="1"/>
</dbReference>
<dbReference type="InterPro" id="IPR029043">
    <property type="entry name" value="GcvT/YgfZ_C"/>
</dbReference>
<dbReference type="SUPFAM" id="SSF103025">
    <property type="entry name" value="Folate-binding domain"/>
    <property type="match status" value="1"/>
</dbReference>
<dbReference type="InterPro" id="IPR041117">
    <property type="entry name" value="SoxA_A3"/>
</dbReference>
<evidence type="ECO:0000256" key="1">
    <source>
        <dbReference type="ARBA" id="ARBA00008609"/>
    </source>
</evidence>
<dbReference type="Gene3D" id="3.10.20.440">
    <property type="entry name" value="2Fe-2S iron-sulphur cluster binding domain, sarcosine oxidase, alpha subunit, N-terminal domain"/>
    <property type="match status" value="1"/>
</dbReference>
<feature type="domain" description="Aminomethyltransferase C-terminal" evidence="5">
    <location>
        <begin position="783"/>
        <end position="869"/>
    </location>
</feature>
<dbReference type="EMBL" id="CP142149">
    <property type="protein sequence ID" value="WSE32801.1"/>
    <property type="molecule type" value="Genomic_DNA"/>
</dbReference>
<organism evidence="7 8">
    <name type="scientific">Amycolatopsis rhabdoformis</name>
    <dbReference type="NCBI Taxonomy" id="1448059"/>
    <lineage>
        <taxon>Bacteria</taxon>
        <taxon>Bacillati</taxon>
        <taxon>Actinomycetota</taxon>
        <taxon>Actinomycetes</taxon>
        <taxon>Pseudonocardiales</taxon>
        <taxon>Pseudonocardiaceae</taxon>
        <taxon>Amycolatopsis</taxon>
    </lineage>
</organism>
<dbReference type="Pfam" id="PF07992">
    <property type="entry name" value="Pyr_redox_2"/>
    <property type="match status" value="1"/>
</dbReference>
<dbReference type="RefSeq" id="WP_326835608.1">
    <property type="nucleotide sequence ID" value="NZ_CP142149.1"/>
</dbReference>
<gene>
    <name evidence="7" type="ORF">VSH64_11870</name>
</gene>
<keyword evidence="8" id="KW-1185">Reference proteome</keyword>
<feature type="domain" description="FAD/NAD(P)-binding" evidence="4">
    <location>
        <begin position="119"/>
        <end position="345"/>
    </location>
</feature>
<feature type="domain" description="SoxA A3" evidence="6">
    <location>
        <begin position="395"/>
        <end position="478"/>
    </location>
</feature>
<dbReference type="SUPFAM" id="SSF101790">
    <property type="entry name" value="Aminomethyltransferase beta-barrel domain"/>
    <property type="match status" value="1"/>
</dbReference>
<evidence type="ECO:0000256" key="2">
    <source>
        <dbReference type="ARBA" id="ARBA00023002"/>
    </source>
</evidence>
<dbReference type="InterPro" id="IPR023753">
    <property type="entry name" value="FAD/NAD-binding_dom"/>
</dbReference>
<dbReference type="Gene3D" id="3.30.1360.120">
    <property type="entry name" value="Probable tRNA modification gtpase trme, domain 1"/>
    <property type="match status" value="1"/>
</dbReference>
<dbReference type="Pfam" id="PF17806">
    <property type="entry name" value="SO_alpha_A3"/>
    <property type="match status" value="1"/>
</dbReference>
<dbReference type="PRINTS" id="PR00469">
    <property type="entry name" value="PNDRDTASEII"/>
</dbReference>
<dbReference type="InterPro" id="IPR028896">
    <property type="entry name" value="GcvT/YgfZ/DmdA"/>
</dbReference>
<evidence type="ECO:0000259" key="3">
    <source>
        <dbReference type="Pfam" id="PF01571"/>
    </source>
</evidence>
<reference evidence="7 8" key="1">
    <citation type="journal article" date="2015" name="Int. J. Syst. Evol. Microbiol.">
        <title>Amycolatopsis rhabdoformis sp. nov., an actinomycete isolated from a tropical forest soil.</title>
        <authorList>
            <person name="Souza W.R."/>
            <person name="Silva R.E."/>
            <person name="Goodfellow M."/>
            <person name="Busarakam K."/>
            <person name="Figueiro F.S."/>
            <person name="Ferreira D."/>
            <person name="Rodrigues-Filho E."/>
            <person name="Moraes L.A.B."/>
            <person name="Zucchi T.D."/>
        </authorList>
    </citation>
    <scope>NUCLEOTIDE SEQUENCE [LARGE SCALE GENOMIC DNA]</scope>
    <source>
        <strain evidence="7 8">NCIMB 14900</strain>
    </source>
</reference>
<keyword evidence="2" id="KW-0560">Oxidoreductase</keyword>
<evidence type="ECO:0000313" key="7">
    <source>
        <dbReference type="EMBL" id="WSE32801.1"/>
    </source>
</evidence>
<evidence type="ECO:0000259" key="4">
    <source>
        <dbReference type="Pfam" id="PF07992"/>
    </source>
</evidence>
<dbReference type="InterPro" id="IPR027266">
    <property type="entry name" value="TrmE/GcvT-like"/>
</dbReference>
<evidence type="ECO:0000259" key="6">
    <source>
        <dbReference type="Pfam" id="PF17806"/>
    </source>
</evidence>
<proteinExistence type="inferred from homology"/>
<dbReference type="InterPro" id="IPR042204">
    <property type="entry name" value="2Fe-2S-bd_N"/>
</dbReference>
<dbReference type="Pfam" id="PF13510">
    <property type="entry name" value="Fer2_4"/>
    <property type="match status" value="1"/>
</dbReference>
<comment type="similarity">
    <text evidence="1">Belongs to the GcvT family.</text>
</comment>
<evidence type="ECO:0000259" key="5">
    <source>
        <dbReference type="Pfam" id="PF08669"/>
    </source>
</evidence>
<protein>
    <submittedName>
        <fullName evidence="7">2Fe-2S iron-sulfur cluster-binding protein</fullName>
    </submittedName>
</protein>
<evidence type="ECO:0000313" key="8">
    <source>
        <dbReference type="Proteomes" id="UP001330812"/>
    </source>
</evidence>
<dbReference type="Proteomes" id="UP001330812">
    <property type="component" value="Chromosome"/>
</dbReference>
<sequence length="877" mass="94072">MTRLPGRGRVDRTAPLKFTFDGRELTGFRGDTLASALLANGIHQVATSIKYGRPRGILAAGVEDATALVQIEAPFPEPMLGATTVELYDGLVARGLSGQGRLAAEPDPARYDAKHVHCDVLVVGAGPAGLAAAAAASGRVLLVDDRPEPSGAVPNGVRFLSRTSAFGVYDDGFVLALERRGEHAAPERISRQRVWRIRAKRIVLATGAHERPVVFPDNDRPGIMLAGAARTYLNHYGVLAGRRAVVFTTNDSAYDAAFDLADAGAEIAVIADARDTVPERLAEAAAARAIEIRTGHGVVGTAGGDRITSAVVAELGATHGDRFACDLLLVSGGWNPAVHLFSQARGRLRYAPKLGAYVPDGGHPRISVVGSAAGDGLPEVKVLWQVPAAESEVDTRFVDLQRDATVSDVLRATGAGLRSLEHVKRYTTIGTAHDQGKTSGLLAAGITAEALGRDLAEQRPTTFRPPYTPVSFAALAGRNRGELHDPVRVTALHPWHVEHGAEFESVGQWKRPWYYPRPGEDLEAAVLRECRAARTGVALMDGSTLGKIDVQGPDAAAFLDLLYTNLMSSLKVGRIRYGVMCGVDGMVIDDGTVIRVADDRFLVTTTTGNAAMVLEWMEEWLQTEWPHLRVFATSVTEHWATVPLVGPRSRAVLAKVAPDLDVAGEAFGFMTWHDTEVAGIAARVCRISFSGELAYEINVPSWHGIALWEALLEAGAEHGITPYGTETMHVLRAEKGYPIIGQETDATVTPQDLGMSWAVSKKKPDFLGKRSFTRAENLRPDRKQLVGLLPQDPAVLLPEGSQLIETDHVPAPPVRMLGHVTSSYRSAALGRTFALALVRSGRERVGQTLYVPVGDAVVPVTVTESVLFDQEGARRDG</sequence>
<dbReference type="InterPro" id="IPR006222">
    <property type="entry name" value="GCVT_N"/>
</dbReference>
<accession>A0ABZ1IG92</accession>
<name>A0ABZ1IG92_9PSEU</name>
<dbReference type="PANTHER" id="PTHR43757">
    <property type="entry name" value="AMINOMETHYLTRANSFERASE"/>
    <property type="match status" value="1"/>
</dbReference>